<feature type="domain" description="HAMP" evidence="6">
    <location>
        <begin position="405"/>
        <end position="454"/>
    </location>
</feature>
<name>A0A377J3D1_9HELI</name>
<feature type="transmembrane region" description="Helical" evidence="4">
    <location>
        <begin position="12"/>
        <end position="37"/>
    </location>
</feature>
<evidence type="ECO:0000256" key="4">
    <source>
        <dbReference type="SAM" id="Phobius"/>
    </source>
</evidence>
<dbReference type="PANTHER" id="PTHR32089:SF112">
    <property type="entry name" value="LYSOZYME-LIKE PROTEIN-RELATED"/>
    <property type="match status" value="1"/>
</dbReference>
<evidence type="ECO:0000259" key="6">
    <source>
        <dbReference type="PROSITE" id="PS50885"/>
    </source>
</evidence>
<gene>
    <name evidence="7" type="primary">hemAT</name>
    <name evidence="7" type="ORF">NCTC12410_00831</name>
</gene>
<dbReference type="PROSITE" id="PS50111">
    <property type="entry name" value="CHEMOTAXIS_TRANSDUC_2"/>
    <property type="match status" value="1"/>
</dbReference>
<dbReference type="SUPFAM" id="SSF58104">
    <property type="entry name" value="Methyl-accepting chemotaxis protein (MCP) signaling domain"/>
    <property type="match status" value="1"/>
</dbReference>
<dbReference type="GO" id="GO:0007165">
    <property type="term" value="P:signal transduction"/>
    <property type="evidence" value="ECO:0007669"/>
    <property type="project" value="UniProtKB-KW"/>
</dbReference>
<dbReference type="Pfam" id="PF22673">
    <property type="entry name" value="MCP-like_PDC_1"/>
    <property type="match status" value="1"/>
</dbReference>
<dbReference type="InterPro" id="IPR003660">
    <property type="entry name" value="HAMP_dom"/>
</dbReference>
<keyword evidence="1 3" id="KW-0807">Transducer</keyword>
<evidence type="ECO:0000256" key="2">
    <source>
        <dbReference type="ARBA" id="ARBA00029447"/>
    </source>
</evidence>
<protein>
    <submittedName>
        <fullName evidence="7">Putative MCP-type signal transduction protein</fullName>
    </submittedName>
</protein>
<feature type="domain" description="Methyl-accepting transducer" evidence="5">
    <location>
        <begin position="498"/>
        <end position="682"/>
    </location>
</feature>
<dbReference type="AlphaFoldDB" id="A0A377J3D1"/>
<dbReference type="Gene3D" id="3.30.450.20">
    <property type="entry name" value="PAS domain"/>
    <property type="match status" value="1"/>
</dbReference>
<feature type="transmembrane region" description="Helical" evidence="4">
    <location>
        <begin position="321"/>
        <end position="341"/>
    </location>
</feature>
<dbReference type="EMBL" id="UGHV01000001">
    <property type="protein sequence ID" value="STO97012.1"/>
    <property type="molecule type" value="Genomic_DNA"/>
</dbReference>
<dbReference type="SMART" id="SM00283">
    <property type="entry name" value="MA"/>
    <property type="match status" value="1"/>
</dbReference>
<reference evidence="7 8" key="1">
    <citation type="submission" date="2018-06" db="EMBL/GenBank/DDBJ databases">
        <authorList>
            <consortium name="Pathogen Informatics"/>
            <person name="Doyle S."/>
        </authorList>
    </citation>
    <scope>NUCLEOTIDE SEQUENCE [LARGE SCALE GENOMIC DNA]</scope>
    <source>
        <strain evidence="7 8">NCTC12410</strain>
    </source>
</reference>
<keyword evidence="4" id="KW-1133">Transmembrane helix</keyword>
<dbReference type="PANTHER" id="PTHR32089">
    <property type="entry name" value="METHYL-ACCEPTING CHEMOTAXIS PROTEIN MCPB"/>
    <property type="match status" value="1"/>
</dbReference>
<accession>A0A377J3D1</accession>
<evidence type="ECO:0000313" key="7">
    <source>
        <dbReference type="EMBL" id="STO97012.1"/>
    </source>
</evidence>
<dbReference type="PROSITE" id="PS50885">
    <property type="entry name" value="HAMP"/>
    <property type="match status" value="1"/>
</dbReference>
<organism evidence="7 8">
    <name type="scientific">Helicobacter canis</name>
    <dbReference type="NCBI Taxonomy" id="29419"/>
    <lineage>
        <taxon>Bacteria</taxon>
        <taxon>Pseudomonadati</taxon>
        <taxon>Campylobacterota</taxon>
        <taxon>Epsilonproteobacteria</taxon>
        <taxon>Campylobacterales</taxon>
        <taxon>Helicobacteraceae</taxon>
        <taxon>Helicobacter</taxon>
    </lineage>
</organism>
<dbReference type="Gene3D" id="1.20.120.1530">
    <property type="match status" value="1"/>
</dbReference>
<dbReference type="Gene3D" id="1.10.287.950">
    <property type="entry name" value="Methyl-accepting chemotaxis protein"/>
    <property type="match status" value="1"/>
</dbReference>
<comment type="similarity">
    <text evidence="2">Belongs to the methyl-accepting chemotaxis (MCP) protein family.</text>
</comment>
<dbReference type="GO" id="GO:0016020">
    <property type="term" value="C:membrane"/>
    <property type="evidence" value="ECO:0007669"/>
    <property type="project" value="InterPro"/>
</dbReference>
<keyword evidence="4" id="KW-0472">Membrane</keyword>
<dbReference type="Pfam" id="PF00015">
    <property type="entry name" value="MCPsignal"/>
    <property type="match status" value="1"/>
</dbReference>
<sequence length="692" mass="75326">MLKNLNLGTRVSLLLAAIIIVCMATMTFIIIGSSTAIQKREAQKLLSNVSLRMSNLLLASVNQTFAFLDGVHNSIEANLNGGTTTEAELEKVIEDMLDANDNANFGYLYLKHFKPSKSANTLKNGEFMIVRGDSDIDNKGGVYTIPASEQILQSQSLQKALKTQGNTIGAPTFADLDGKGQKLLSGLNIPIKDSQGRMIGVVGLVISMDRVNSWMQNGNLSVFDGDYRFIMTEDGDIGVHPHQDALGKNIIEVNSDEHAKALKQVAKAHDSGIYEYKTIDKKDALVGLSSLQLYNTGTYWSAMVVAPLDVIMQPVYSLRNLIVLCVVISLLIVIISVFFYIKQAVVSRLKVVSNLLVNFFKYLNHETSTPPNLVTPKANDEIGGMVLAINQNIANTQKGLEQDKQAIAQSAQTAKDIESGKFSARITAIPHNPQLVELKNVLNAMLDVLQGHIGRDMNEIQRVFDSFVRLDFTTEIAQAKGRVELVTNTLGQEIKQMLSSSASFANSLSERSKELAESMQRLTESSAQQASALGQSATAVEEISSSMQNVSSKAQEVTQQTEDIRNIVGIIKDIADQTNLLALNAAIEAARAGEHGRGFAVVADEVRKLAERTTKSLGEIEANVNLLAQSIVDMSESIKEQTEGLAQINESIAQIEGSTQENATIANHTNDITQQVGDIAEEIIKDVNTKKF</sequence>
<evidence type="ECO:0000256" key="3">
    <source>
        <dbReference type="PROSITE-ProRule" id="PRU00284"/>
    </source>
</evidence>
<dbReference type="Proteomes" id="UP000254841">
    <property type="component" value="Unassembled WGS sequence"/>
</dbReference>
<evidence type="ECO:0000256" key="1">
    <source>
        <dbReference type="ARBA" id="ARBA00023224"/>
    </source>
</evidence>
<keyword evidence="4" id="KW-0812">Transmembrane</keyword>
<dbReference type="InterPro" id="IPR004089">
    <property type="entry name" value="MCPsignal_dom"/>
</dbReference>
<evidence type="ECO:0000313" key="8">
    <source>
        <dbReference type="Proteomes" id="UP000254841"/>
    </source>
</evidence>
<evidence type="ECO:0000259" key="5">
    <source>
        <dbReference type="PROSITE" id="PS50111"/>
    </source>
</evidence>
<proteinExistence type="inferred from homology"/>